<dbReference type="EC" id="2.7.1.121" evidence="3"/>
<dbReference type="OrthoDB" id="7065393at2"/>
<evidence type="ECO:0000256" key="5">
    <source>
        <dbReference type="ARBA" id="ARBA00046577"/>
    </source>
</evidence>
<comment type="catalytic activity">
    <reaction evidence="1">
        <text>dihydroxyacetone + phosphoenolpyruvate = dihydroxyacetone phosphate + pyruvate</text>
        <dbReference type="Rhea" id="RHEA:18381"/>
        <dbReference type="ChEBI" id="CHEBI:15361"/>
        <dbReference type="ChEBI" id="CHEBI:16016"/>
        <dbReference type="ChEBI" id="CHEBI:57642"/>
        <dbReference type="ChEBI" id="CHEBI:58702"/>
        <dbReference type="EC" id="2.7.1.121"/>
    </reaction>
</comment>
<comment type="caution">
    <text evidence="7">The sequence shown here is derived from an EMBL/GenBank/DDBJ whole genome shotgun (WGS) entry which is preliminary data.</text>
</comment>
<dbReference type="InterPro" id="IPR012844">
    <property type="entry name" value="DhaM_N"/>
</dbReference>
<evidence type="ECO:0000313" key="8">
    <source>
        <dbReference type="Proteomes" id="UP000023561"/>
    </source>
</evidence>
<dbReference type="PROSITE" id="PS51096">
    <property type="entry name" value="PTS_EIIA_TYPE_4"/>
    <property type="match status" value="1"/>
</dbReference>
<dbReference type="PANTHER" id="PTHR38594">
    <property type="entry name" value="PEP-DEPENDENT DIHYDROXYACETONE KINASE, PHOSPHORYL DONOR SUBUNIT DHAM"/>
    <property type="match status" value="1"/>
</dbReference>
<dbReference type="AlphaFoldDB" id="A0A023DJ37"/>
<proteinExistence type="predicted"/>
<dbReference type="RefSeq" id="WP_042411350.1">
    <property type="nucleotide sequence ID" value="NZ_BAWO01000062.1"/>
</dbReference>
<keyword evidence="7" id="KW-0418">Kinase</keyword>
<dbReference type="GO" id="GO:0019563">
    <property type="term" value="P:glycerol catabolic process"/>
    <property type="evidence" value="ECO:0007669"/>
    <property type="project" value="InterPro"/>
</dbReference>
<evidence type="ECO:0000256" key="3">
    <source>
        <dbReference type="ARBA" id="ARBA00012095"/>
    </source>
</evidence>
<dbReference type="SUPFAM" id="SSF53062">
    <property type="entry name" value="PTS system fructose IIA component-like"/>
    <property type="match status" value="1"/>
</dbReference>
<dbReference type="InterPro" id="IPR036662">
    <property type="entry name" value="PTS_EIIA_man-typ_sf"/>
</dbReference>
<evidence type="ECO:0000256" key="4">
    <source>
        <dbReference type="ARBA" id="ARBA00022679"/>
    </source>
</evidence>
<comment type="subunit">
    <text evidence="5">Homodimer. The dihydroxyacetone kinase complex is composed of a homodimer of DhaM, a homodimer of DhaK and the subunit DhaL.</text>
</comment>
<evidence type="ECO:0000256" key="1">
    <source>
        <dbReference type="ARBA" id="ARBA00001113"/>
    </source>
</evidence>
<evidence type="ECO:0000259" key="6">
    <source>
        <dbReference type="PROSITE" id="PS51096"/>
    </source>
</evidence>
<accession>A0A023DJ37</accession>
<dbReference type="InterPro" id="IPR004701">
    <property type="entry name" value="PTS_EIIA_man-typ"/>
</dbReference>
<comment type="function">
    <text evidence="2">Component of the dihydroxyacetone kinase complex, which is responsible for the phosphoenolpyruvate (PEP)-dependent phosphorylation of dihydroxyacetone. DhaM serves as the phosphoryl donor. Is phosphorylated by phosphoenolpyruvate in an EI- and HPr-dependent reaction, and a phosphorelay system on histidine residues finally leads to phosphoryl transfer to DhaL and dihydroxyacetone.</text>
</comment>
<dbReference type="PANTHER" id="PTHR38594:SF1">
    <property type="entry name" value="PEP-DEPENDENT DIHYDROXYACETONE KINASE, PHOSPHORYL DONOR SUBUNIT DHAM"/>
    <property type="match status" value="1"/>
</dbReference>
<protein>
    <recommendedName>
        <fullName evidence="3">phosphoenolpyruvate--glycerone phosphotransferase</fullName>
        <ecNumber evidence="3">2.7.1.121</ecNumber>
    </recommendedName>
</protein>
<keyword evidence="4" id="KW-0808">Transferase</keyword>
<dbReference type="NCBIfam" id="TIGR02364">
    <property type="entry name" value="dha_pts"/>
    <property type="match status" value="1"/>
</dbReference>
<dbReference type="GO" id="GO:0016020">
    <property type="term" value="C:membrane"/>
    <property type="evidence" value="ECO:0007669"/>
    <property type="project" value="InterPro"/>
</dbReference>
<dbReference type="GO" id="GO:0009401">
    <property type="term" value="P:phosphoenolpyruvate-dependent sugar phosphotransferase system"/>
    <property type="evidence" value="ECO:0007669"/>
    <property type="project" value="InterPro"/>
</dbReference>
<reference evidence="7 8" key="1">
    <citation type="submission" date="2014-04" db="EMBL/GenBank/DDBJ databases">
        <title>Whole genome shotgun sequence of Geobacillus caldoxylosilyticus NBRC 107762.</title>
        <authorList>
            <person name="Hosoyama A."/>
            <person name="Hosoyama Y."/>
            <person name="Katano-Makiyama Y."/>
            <person name="Tsuchikane K."/>
            <person name="Ohji S."/>
            <person name="Ichikawa N."/>
            <person name="Yamazoe A."/>
            <person name="Fujita N."/>
        </authorList>
    </citation>
    <scope>NUCLEOTIDE SEQUENCE [LARGE SCALE GENOMIC DNA]</scope>
    <source>
        <strain evidence="7 8">NBRC 107762</strain>
    </source>
</reference>
<sequence>MKYVSLVLISHSEEIVNGLKKLLNQVQPDVSIAVAGGNDGEIGTNAFRIKEAVESVYSEKGVVILFDIGSALMNAELAMEMLEKTDHIAIADAPLVEGAYIAAVEAGLGKSLDEVVRACEQAKQMVKVVRSEVE</sequence>
<gene>
    <name evidence="7" type="ORF">GCA01S_062_00110</name>
</gene>
<organism evidence="7 8">
    <name type="scientific">Parageobacillus caldoxylosilyticus NBRC 107762</name>
    <dbReference type="NCBI Taxonomy" id="1220594"/>
    <lineage>
        <taxon>Bacteria</taxon>
        <taxon>Bacillati</taxon>
        <taxon>Bacillota</taxon>
        <taxon>Bacilli</taxon>
        <taxon>Bacillales</taxon>
        <taxon>Anoxybacillaceae</taxon>
        <taxon>Saccharococcus</taxon>
    </lineage>
</organism>
<feature type="domain" description="PTS EIIA type-4" evidence="6">
    <location>
        <begin position="3"/>
        <end position="126"/>
    </location>
</feature>
<dbReference type="Gene3D" id="3.40.50.510">
    <property type="entry name" value="Phosphotransferase system, mannose-type IIA component"/>
    <property type="match status" value="1"/>
</dbReference>
<dbReference type="Pfam" id="PF03610">
    <property type="entry name" value="EIIA-man"/>
    <property type="match status" value="1"/>
</dbReference>
<dbReference type="EMBL" id="BAWO01000062">
    <property type="protein sequence ID" value="GAJ41262.1"/>
    <property type="molecule type" value="Genomic_DNA"/>
</dbReference>
<dbReference type="GO" id="GO:0047324">
    <property type="term" value="F:phosphoenolpyruvate-glycerone phosphotransferase activity"/>
    <property type="evidence" value="ECO:0007669"/>
    <property type="project" value="UniProtKB-EC"/>
</dbReference>
<keyword evidence="8" id="KW-1185">Reference proteome</keyword>
<dbReference type="InterPro" id="IPR039643">
    <property type="entry name" value="DhaM"/>
</dbReference>
<evidence type="ECO:0000256" key="2">
    <source>
        <dbReference type="ARBA" id="ARBA00002788"/>
    </source>
</evidence>
<name>A0A023DJ37_9BACL</name>
<dbReference type="Proteomes" id="UP000023561">
    <property type="component" value="Unassembled WGS sequence"/>
</dbReference>
<evidence type="ECO:0000313" key="7">
    <source>
        <dbReference type="EMBL" id="GAJ41262.1"/>
    </source>
</evidence>